<dbReference type="OrthoDB" id="10462679at2759"/>
<proteinExistence type="predicted"/>
<gene>
    <name evidence="1" type="ORF">CLCR_05293</name>
</gene>
<evidence type="ECO:0000313" key="1">
    <source>
        <dbReference type="EMBL" id="OCT48959.1"/>
    </source>
</evidence>
<keyword evidence="2" id="KW-1185">Reference proteome</keyword>
<dbReference type="VEuPathDB" id="FungiDB:G647_02948"/>
<dbReference type="STRING" id="86049.A0A1C1CKE6"/>
<reference evidence="2" key="1">
    <citation type="submission" date="2015-07" db="EMBL/GenBank/DDBJ databases">
        <authorList>
            <person name="Teixeira M.M."/>
            <person name="Souza R.C."/>
            <person name="Almeida L.G."/>
            <person name="Vicente V.A."/>
            <person name="de Hoog S."/>
            <person name="Bocca A.L."/>
            <person name="de Almeida S.R."/>
            <person name="Vasconcelos A.T."/>
            <person name="Felipe M.S."/>
        </authorList>
    </citation>
    <scope>NUCLEOTIDE SEQUENCE [LARGE SCALE GENOMIC DNA]</scope>
    <source>
        <strain evidence="2">KSF</strain>
    </source>
</reference>
<dbReference type="VEuPathDB" id="FungiDB:CLCR_05293"/>
<name>A0A1C1CKE6_9EURO</name>
<dbReference type="EMBL" id="LGRB01000011">
    <property type="protein sequence ID" value="OCT48959.1"/>
    <property type="molecule type" value="Genomic_DNA"/>
</dbReference>
<organism evidence="1 2">
    <name type="scientific">Cladophialophora carrionii</name>
    <dbReference type="NCBI Taxonomy" id="86049"/>
    <lineage>
        <taxon>Eukaryota</taxon>
        <taxon>Fungi</taxon>
        <taxon>Dikarya</taxon>
        <taxon>Ascomycota</taxon>
        <taxon>Pezizomycotina</taxon>
        <taxon>Eurotiomycetes</taxon>
        <taxon>Chaetothyriomycetidae</taxon>
        <taxon>Chaetothyriales</taxon>
        <taxon>Herpotrichiellaceae</taxon>
        <taxon>Cladophialophora</taxon>
    </lineage>
</organism>
<dbReference type="AlphaFoldDB" id="A0A1C1CKE6"/>
<dbReference type="Proteomes" id="UP000094526">
    <property type="component" value="Unassembled WGS sequence"/>
</dbReference>
<accession>A0A1C1CKE6</accession>
<sequence>MGGGPDKEHLLIALWEPEPKHITAEIKRRFPYIEITYLELELSSNPWGGDMTKGVPTGQYHVRPVMIDGRHLSVRSGGTQKDRFTHGACR</sequence>
<protein>
    <submittedName>
        <fullName evidence="1">Uncharacterized protein</fullName>
    </submittedName>
</protein>
<evidence type="ECO:0000313" key="2">
    <source>
        <dbReference type="Proteomes" id="UP000094526"/>
    </source>
</evidence>
<comment type="caution">
    <text evidence="1">The sequence shown here is derived from an EMBL/GenBank/DDBJ whole genome shotgun (WGS) entry which is preliminary data.</text>
</comment>